<dbReference type="EMBL" id="CM000883">
    <property type="protein sequence ID" value="KQJ85818.1"/>
    <property type="molecule type" value="Genomic_DNA"/>
</dbReference>
<keyword evidence="3" id="KW-1185">Reference proteome</keyword>
<accession>A0A0Q3GYA7</accession>
<reference evidence="1 2" key="1">
    <citation type="journal article" date="2010" name="Nature">
        <title>Genome sequencing and analysis of the model grass Brachypodium distachyon.</title>
        <authorList>
            <consortium name="International Brachypodium Initiative"/>
        </authorList>
    </citation>
    <scope>NUCLEOTIDE SEQUENCE [LARGE SCALE GENOMIC DNA]</scope>
    <source>
        <strain evidence="1 2">Bd21</strain>
    </source>
</reference>
<evidence type="ECO:0000313" key="3">
    <source>
        <dbReference type="Proteomes" id="UP000008810"/>
    </source>
</evidence>
<dbReference type="EnsemblPlants" id="KQJ85818">
    <property type="protein sequence ID" value="KQJ85818"/>
    <property type="gene ID" value="BRADI_4g01865v3"/>
</dbReference>
<dbReference type="InParanoid" id="A0A0Q3GYA7"/>
<dbReference type="AlphaFoldDB" id="A0A0Q3GYA7"/>
<dbReference type="Proteomes" id="UP000008810">
    <property type="component" value="Chromosome 4"/>
</dbReference>
<sequence length="58" mass="6244">MARGLQTAAAAAAVTLPYSRWSAAAAKSPTGSGTLLAPHVQVTLQKHYLKRTWRCFKC</sequence>
<evidence type="ECO:0000313" key="1">
    <source>
        <dbReference type="EMBL" id="KQJ85818.1"/>
    </source>
</evidence>
<evidence type="ECO:0000313" key="2">
    <source>
        <dbReference type="EnsemblPlants" id="KQJ85818"/>
    </source>
</evidence>
<organism evidence="1">
    <name type="scientific">Brachypodium distachyon</name>
    <name type="common">Purple false brome</name>
    <name type="synonym">Trachynia distachya</name>
    <dbReference type="NCBI Taxonomy" id="15368"/>
    <lineage>
        <taxon>Eukaryota</taxon>
        <taxon>Viridiplantae</taxon>
        <taxon>Streptophyta</taxon>
        <taxon>Embryophyta</taxon>
        <taxon>Tracheophyta</taxon>
        <taxon>Spermatophyta</taxon>
        <taxon>Magnoliopsida</taxon>
        <taxon>Liliopsida</taxon>
        <taxon>Poales</taxon>
        <taxon>Poaceae</taxon>
        <taxon>BOP clade</taxon>
        <taxon>Pooideae</taxon>
        <taxon>Stipodae</taxon>
        <taxon>Brachypodieae</taxon>
        <taxon>Brachypodium</taxon>
    </lineage>
</organism>
<protein>
    <submittedName>
        <fullName evidence="1 2">Uncharacterized protein</fullName>
    </submittedName>
</protein>
<proteinExistence type="predicted"/>
<reference evidence="1" key="2">
    <citation type="submission" date="2017-06" db="EMBL/GenBank/DDBJ databases">
        <title>WGS assembly of Brachypodium distachyon.</title>
        <authorList>
            <consortium name="The International Brachypodium Initiative"/>
            <person name="Lucas S."/>
            <person name="Harmon-Smith M."/>
            <person name="Lail K."/>
            <person name="Tice H."/>
            <person name="Grimwood J."/>
            <person name="Bruce D."/>
            <person name="Barry K."/>
            <person name="Shu S."/>
            <person name="Lindquist E."/>
            <person name="Wang M."/>
            <person name="Pitluck S."/>
            <person name="Vogel J.P."/>
            <person name="Garvin D.F."/>
            <person name="Mockler T.C."/>
            <person name="Schmutz J."/>
            <person name="Rokhsar D."/>
            <person name="Bevan M.W."/>
        </authorList>
    </citation>
    <scope>NUCLEOTIDE SEQUENCE</scope>
    <source>
        <strain evidence="1">Bd21</strain>
    </source>
</reference>
<name>A0A0Q3GYA7_BRADI</name>
<dbReference type="Gramene" id="KQJ85818">
    <property type="protein sequence ID" value="KQJ85818"/>
    <property type="gene ID" value="BRADI_4g01865v3"/>
</dbReference>
<gene>
    <name evidence="1" type="ORF">BRADI_4g01865v3</name>
</gene>
<reference evidence="2" key="3">
    <citation type="submission" date="2018-08" db="UniProtKB">
        <authorList>
            <consortium name="EnsemblPlants"/>
        </authorList>
    </citation>
    <scope>IDENTIFICATION</scope>
    <source>
        <strain evidence="2">cv. Bd21</strain>
    </source>
</reference>